<evidence type="ECO:0000313" key="2">
    <source>
        <dbReference type="EMBL" id="OJH37182.1"/>
    </source>
</evidence>
<reference evidence="2 3" key="2">
    <citation type="submission" date="2016-12" db="EMBL/GenBank/DDBJ databases">
        <title>Draft Genome Sequence of Cystobacter ferrugineus Strain Cbfe23.</title>
        <authorList>
            <person name="Akbar S."/>
            <person name="Dowd S.E."/>
            <person name="Stevens D.C."/>
        </authorList>
    </citation>
    <scope>NUCLEOTIDE SEQUENCE [LARGE SCALE GENOMIC DNA]</scope>
    <source>
        <strain evidence="2 3">Cbfe23</strain>
    </source>
</reference>
<feature type="chain" id="PRO_5012273417" evidence="1">
    <location>
        <begin position="23"/>
        <end position="155"/>
    </location>
</feature>
<organism evidence="2 3">
    <name type="scientific">Cystobacter ferrugineus</name>
    <dbReference type="NCBI Taxonomy" id="83449"/>
    <lineage>
        <taxon>Bacteria</taxon>
        <taxon>Pseudomonadati</taxon>
        <taxon>Myxococcota</taxon>
        <taxon>Myxococcia</taxon>
        <taxon>Myxococcales</taxon>
        <taxon>Cystobacterineae</taxon>
        <taxon>Archangiaceae</taxon>
        <taxon>Cystobacter</taxon>
    </lineage>
</organism>
<keyword evidence="3" id="KW-1185">Reference proteome</keyword>
<dbReference type="AlphaFoldDB" id="A0A1L9B4J8"/>
<dbReference type="STRING" id="83449.BON30_28080"/>
<protein>
    <submittedName>
        <fullName evidence="2">Uncharacterized protein</fullName>
    </submittedName>
</protein>
<gene>
    <name evidence="2" type="ORF">BON30_28080</name>
</gene>
<dbReference type="RefSeq" id="WP_071901519.1">
    <property type="nucleotide sequence ID" value="NZ_MPIN01000008.1"/>
</dbReference>
<comment type="caution">
    <text evidence="2">The sequence shown here is derived from an EMBL/GenBank/DDBJ whole genome shotgun (WGS) entry which is preliminary data.</text>
</comment>
<reference evidence="3" key="1">
    <citation type="submission" date="2016-11" db="EMBL/GenBank/DDBJ databases">
        <authorList>
            <person name="Shukria A."/>
            <person name="Stevens D.C."/>
        </authorList>
    </citation>
    <scope>NUCLEOTIDE SEQUENCE [LARGE SCALE GENOMIC DNA]</scope>
    <source>
        <strain evidence="3">Cbfe23</strain>
    </source>
</reference>
<name>A0A1L9B4J8_9BACT</name>
<dbReference type="Proteomes" id="UP000182229">
    <property type="component" value="Unassembled WGS sequence"/>
</dbReference>
<dbReference type="OrthoDB" id="5499452at2"/>
<accession>A0A1L9B4J8</accession>
<evidence type="ECO:0000256" key="1">
    <source>
        <dbReference type="SAM" id="SignalP"/>
    </source>
</evidence>
<evidence type="ECO:0000313" key="3">
    <source>
        <dbReference type="Proteomes" id="UP000182229"/>
    </source>
</evidence>
<dbReference type="EMBL" id="MPIN01000008">
    <property type="protein sequence ID" value="OJH37182.1"/>
    <property type="molecule type" value="Genomic_DNA"/>
</dbReference>
<keyword evidence="1" id="KW-0732">Signal</keyword>
<feature type="signal peptide" evidence="1">
    <location>
        <begin position="1"/>
        <end position="22"/>
    </location>
</feature>
<proteinExistence type="predicted"/>
<sequence>MNSSTLALTAAVLCLVMSPARAQQPVAPRPLHSVVVETYAFSGLLNEQPVTVLTPALFANIVLSERVSLNAAWIFAYAPARNGVPGTFLAGNPSIGPSVVLKGGDLRIRAGGSLVLPFTLLTDADDQQAALLKRAATLRGNSGVSLMAPGLLGLT</sequence>